<keyword evidence="1" id="KW-0732">Signal</keyword>
<keyword evidence="3" id="KW-1185">Reference proteome</keyword>
<evidence type="ECO:0008006" key="4">
    <source>
        <dbReference type="Google" id="ProtNLM"/>
    </source>
</evidence>
<dbReference type="RefSeq" id="WP_061834573.1">
    <property type="nucleotide sequence ID" value="NZ_LUKE01000001.1"/>
</dbReference>
<feature type="chain" id="PRO_5007573238" description="Lipoprotein" evidence="1">
    <location>
        <begin position="19"/>
        <end position="134"/>
    </location>
</feature>
<feature type="signal peptide" evidence="1">
    <location>
        <begin position="1"/>
        <end position="18"/>
    </location>
</feature>
<comment type="caution">
    <text evidence="2">The sequence shown here is derived from an EMBL/GenBank/DDBJ whole genome shotgun (WGS) entry which is preliminary data.</text>
</comment>
<sequence length="134" mass="14204">MNKLFIFLLLTISSGLMGCEQFTPLSAGEASFDSQSVKSIGTCNRQSVSLINLCTEVVGDDYNDVEYLAVLKENCEATGGVFSTANCDHTQSVGTCAVQRGRSNEAHATYYPPQYSAASAAADCAANSGVFHNK</sequence>
<dbReference type="PROSITE" id="PS51257">
    <property type="entry name" value="PROKAR_LIPOPROTEIN"/>
    <property type="match status" value="1"/>
</dbReference>
<evidence type="ECO:0000313" key="2">
    <source>
        <dbReference type="EMBL" id="KYG66996.1"/>
    </source>
</evidence>
<dbReference type="Proteomes" id="UP000075320">
    <property type="component" value="Unassembled WGS sequence"/>
</dbReference>
<organism evidence="2 3">
    <name type="scientific">Bdellovibrio bacteriovorus</name>
    <dbReference type="NCBI Taxonomy" id="959"/>
    <lineage>
        <taxon>Bacteria</taxon>
        <taxon>Pseudomonadati</taxon>
        <taxon>Bdellovibrionota</taxon>
        <taxon>Bdellovibrionia</taxon>
        <taxon>Bdellovibrionales</taxon>
        <taxon>Pseudobdellovibrionaceae</taxon>
        <taxon>Bdellovibrio</taxon>
    </lineage>
</organism>
<dbReference type="EMBL" id="LUKE01000001">
    <property type="protein sequence ID" value="KYG66996.1"/>
    <property type="molecule type" value="Genomic_DNA"/>
</dbReference>
<evidence type="ECO:0000256" key="1">
    <source>
        <dbReference type="SAM" id="SignalP"/>
    </source>
</evidence>
<dbReference type="AlphaFoldDB" id="A0A150WRI7"/>
<name>A0A150WRI7_BDEBC</name>
<evidence type="ECO:0000313" key="3">
    <source>
        <dbReference type="Proteomes" id="UP000075320"/>
    </source>
</evidence>
<reference evidence="2 3" key="1">
    <citation type="submission" date="2016-03" db="EMBL/GenBank/DDBJ databases">
        <authorList>
            <person name="Ploux O."/>
        </authorList>
    </citation>
    <scope>NUCLEOTIDE SEQUENCE [LARGE SCALE GENOMIC DNA]</scope>
    <source>
        <strain evidence="2 3">R0</strain>
    </source>
</reference>
<proteinExistence type="predicted"/>
<protein>
    <recommendedName>
        <fullName evidence="4">Lipoprotein</fullName>
    </recommendedName>
</protein>
<accession>A0A150WRI7</accession>
<gene>
    <name evidence="2" type="ORF">AZI86_08215</name>
</gene>